<proteinExistence type="inferred from homology"/>
<dbReference type="InterPro" id="IPR027417">
    <property type="entry name" value="P-loop_NTPase"/>
</dbReference>
<dbReference type="PANTHER" id="PTHR11472:SF34">
    <property type="entry name" value="REGULATOR OF TELOMERE ELONGATION HELICASE 1"/>
    <property type="match status" value="1"/>
</dbReference>
<protein>
    <recommendedName>
        <fullName evidence="6">DNA 5'-3' helicase</fullName>
        <ecNumber evidence="6">5.6.2.3</ecNumber>
    </recommendedName>
</protein>
<dbReference type="Gene3D" id="3.40.50.300">
    <property type="entry name" value="P-loop containing nucleotide triphosphate hydrolases"/>
    <property type="match status" value="2"/>
</dbReference>
<accession>A0ABT7E8Y1</accession>
<evidence type="ECO:0000256" key="7">
    <source>
        <dbReference type="ARBA" id="ARBA00048954"/>
    </source>
</evidence>
<evidence type="ECO:0000256" key="1">
    <source>
        <dbReference type="ARBA" id="ARBA00001966"/>
    </source>
</evidence>
<dbReference type="EC" id="5.6.2.3" evidence="6"/>
<evidence type="ECO:0000256" key="5">
    <source>
        <dbReference type="ARBA" id="ARBA00038058"/>
    </source>
</evidence>
<dbReference type="InterPro" id="IPR036397">
    <property type="entry name" value="RNaseH_sf"/>
</dbReference>
<keyword evidence="10" id="KW-1185">Reference proteome</keyword>
<keyword evidence="4" id="KW-0067">ATP-binding</keyword>
<dbReference type="SMART" id="SM00491">
    <property type="entry name" value="HELICc2"/>
    <property type="match status" value="1"/>
</dbReference>
<keyword evidence="3" id="KW-0378">Hydrolase</keyword>
<evidence type="ECO:0000256" key="4">
    <source>
        <dbReference type="ARBA" id="ARBA00022840"/>
    </source>
</evidence>
<dbReference type="InterPro" id="IPR014001">
    <property type="entry name" value="Helicase_ATP-bd"/>
</dbReference>
<name>A0ABT7E8Y1_9FIRM</name>
<dbReference type="Proteomes" id="UP001301012">
    <property type="component" value="Unassembled WGS sequence"/>
</dbReference>
<sequence>MKDTINTLSNEVTSILDNVVYLDIETSGLNLNNFEIIEIGAVKIKNGNKQIFNTLIKNQKPISTQAYSRYSDLYKKNIQSAPKLNNIIDEFVEFFEDAVIICHDTLFIKQILNKYMPKIKNKIINSMELAIVLEPYHKEYNLNYLKKQLISSTQKIDKKSLTLHKIEDMIKIINVLIVKLKKSEESTLEPLTFKINSYLNKFMLSKWEWSELIDNASYTQYHYEKEILREDKGIKEKDILKKVYKNDKNYEELLKDESIWESKEGFLYEYRPGQYELTKTIRETFKTKSANPKIACIQAPTGIGKSVGYLLPVILESRLNNKRVIISTDTKELQIQLINKDIPNVLNSLNLNNKVSYGYIKGKNNYICVEKLEIYKKDYNEQNPTIEEILGIIILERFIKDGKHGDIEEINHFIISHFEKMDIHLRYVMCDPNLCRPKKCFKNCLYKIRTEELKEEDITVINHSLLAKWPYKEEKPLEHIIVDEAHNLAEKGYDFFSSIIDYKMFSHFLKEIYPYENINNSIFAYENKNKKIKPFDKFYHHVHFDRNIKNKISTNINLIIEEMKNILEFGMNSHYKNISKYNLRWELNLQENEIAGKIKIDNEIKNITYDKYSQVIKNSCDKIIRNLVSILIIIDRNLDDDSIDKESDVYKFGKARINELENIKSVFQTFMEYSKDDDFARIIEIDKNYNYFEIRVVPLKLAALFEENILTQIESGVFLSATLSVENSMDYFKNTLGINRVESIEKIIPPLYDYKNRVSIIGLNDLCNYNNKDFPKEMSDVINNVSKITQGHLLSLFNSRDRLEKTYNYLLDDLNNQNIEVYMNKKGIKNLNDINKKCVVLGSKGCFEGVDIPGDGLICVTLDKIPNLNPKDPLYSTIMKKYNLPYHVVNYPQMAIKVKQAMGRILRSQYDYGCFVIFNTGTNIHTIKKLERDLHGCRINIMGKNKITECISDHLYKSRTVVMNKTLMEIIDILKYDDNMNIKNVEKFINKQMKNRNINSNVVDFKDEILKINYYNQNYSIHKDKLKYKPK</sequence>
<dbReference type="SUPFAM" id="SSF53098">
    <property type="entry name" value="Ribonuclease H-like"/>
    <property type="match status" value="1"/>
</dbReference>
<dbReference type="InterPro" id="IPR013520">
    <property type="entry name" value="Ribonucl_H"/>
</dbReference>
<evidence type="ECO:0000313" key="10">
    <source>
        <dbReference type="Proteomes" id="UP001301012"/>
    </source>
</evidence>
<dbReference type="Pfam" id="PF13307">
    <property type="entry name" value="Helicase_C_2"/>
    <property type="match status" value="1"/>
</dbReference>
<dbReference type="InterPro" id="IPR045028">
    <property type="entry name" value="DinG/Rad3-like"/>
</dbReference>
<dbReference type="Pfam" id="PF00270">
    <property type="entry name" value="DEAD"/>
    <property type="match status" value="1"/>
</dbReference>
<keyword evidence="2" id="KW-0547">Nucleotide-binding</keyword>
<evidence type="ECO:0000259" key="8">
    <source>
        <dbReference type="PROSITE" id="PS51193"/>
    </source>
</evidence>
<dbReference type="InterPro" id="IPR012337">
    <property type="entry name" value="RNaseH-like_sf"/>
</dbReference>
<evidence type="ECO:0000256" key="6">
    <source>
        <dbReference type="ARBA" id="ARBA00044969"/>
    </source>
</evidence>
<dbReference type="GO" id="GO:0004386">
    <property type="term" value="F:helicase activity"/>
    <property type="evidence" value="ECO:0007669"/>
    <property type="project" value="UniProtKB-KW"/>
</dbReference>
<comment type="catalytic activity">
    <reaction evidence="7">
        <text>ATP + H2O = ADP + phosphate + H(+)</text>
        <dbReference type="Rhea" id="RHEA:13065"/>
        <dbReference type="ChEBI" id="CHEBI:15377"/>
        <dbReference type="ChEBI" id="CHEBI:15378"/>
        <dbReference type="ChEBI" id="CHEBI:30616"/>
        <dbReference type="ChEBI" id="CHEBI:43474"/>
        <dbReference type="ChEBI" id="CHEBI:456216"/>
        <dbReference type="EC" id="5.6.2.3"/>
    </reaction>
</comment>
<dbReference type="Pfam" id="PF00929">
    <property type="entry name" value="RNase_T"/>
    <property type="match status" value="1"/>
</dbReference>
<feature type="domain" description="Helicase ATP-binding" evidence="8">
    <location>
        <begin position="260"/>
        <end position="539"/>
    </location>
</feature>
<comment type="cofactor">
    <cofactor evidence="1">
        <name>[4Fe-4S] cluster</name>
        <dbReference type="ChEBI" id="CHEBI:49883"/>
    </cofactor>
</comment>
<dbReference type="SUPFAM" id="SSF52540">
    <property type="entry name" value="P-loop containing nucleoside triphosphate hydrolases"/>
    <property type="match status" value="1"/>
</dbReference>
<dbReference type="InterPro" id="IPR006555">
    <property type="entry name" value="ATP-dep_Helicase_C"/>
</dbReference>
<dbReference type="EMBL" id="JASKYM010000002">
    <property type="protein sequence ID" value="MDK2563379.1"/>
    <property type="molecule type" value="Genomic_DNA"/>
</dbReference>
<evidence type="ECO:0000313" key="9">
    <source>
        <dbReference type="EMBL" id="MDK2563379.1"/>
    </source>
</evidence>
<comment type="similarity">
    <text evidence="5">Belongs to the helicase family. DinG subfamily.</text>
</comment>
<dbReference type="PANTHER" id="PTHR11472">
    <property type="entry name" value="DNA REPAIR DEAD HELICASE RAD3/XP-D SUBFAMILY MEMBER"/>
    <property type="match status" value="1"/>
</dbReference>
<dbReference type="PROSITE" id="PS51193">
    <property type="entry name" value="HELICASE_ATP_BIND_2"/>
    <property type="match status" value="1"/>
</dbReference>
<evidence type="ECO:0000256" key="2">
    <source>
        <dbReference type="ARBA" id="ARBA00022741"/>
    </source>
</evidence>
<dbReference type="CDD" id="cd06127">
    <property type="entry name" value="DEDDh"/>
    <property type="match status" value="1"/>
</dbReference>
<organism evidence="9 10">
    <name type="scientific">Romboutsia sedimentorum</name>
    <dbReference type="NCBI Taxonomy" id="1368474"/>
    <lineage>
        <taxon>Bacteria</taxon>
        <taxon>Bacillati</taxon>
        <taxon>Bacillota</taxon>
        <taxon>Clostridia</taxon>
        <taxon>Peptostreptococcales</taxon>
        <taxon>Peptostreptococcaceae</taxon>
        <taxon>Romboutsia</taxon>
    </lineage>
</organism>
<dbReference type="InterPro" id="IPR014013">
    <property type="entry name" value="Helic_SF1/SF2_ATP-bd_DinG/Rad3"/>
</dbReference>
<evidence type="ECO:0000256" key="3">
    <source>
        <dbReference type="ARBA" id="ARBA00022801"/>
    </source>
</evidence>
<comment type="caution">
    <text evidence="9">The sequence shown here is derived from an EMBL/GenBank/DDBJ whole genome shotgun (WGS) entry which is preliminary data.</text>
</comment>
<reference evidence="9 10" key="1">
    <citation type="submission" date="2023-05" db="EMBL/GenBank/DDBJ databases">
        <title>Rombocin, a short stable natural nisin variant, displays selective antimicrobial activity against Listeria monocytogenes and employs dual mode of action to kill target bacterial strains.</title>
        <authorList>
            <person name="Wambui J."/>
            <person name="Stephan R."/>
            <person name="Kuipers O.P."/>
        </authorList>
    </citation>
    <scope>NUCLEOTIDE SEQUENCE [LARGE SCALE GENOMIC DNA]</scope>
    <source>
        <strain evidence="9 10">RC002</strain>
    </source>
</reference>
<dbReference type="InterPro" id="IPR011545">
    <property type="entry name" value="DEAD/DEAH_box_helicase_dom"/>
</dbReference>
<dbReference type="SMART" id="SM00487">
    <property type="entry name" value="DEXDc"/>
    <property type="match status" value="1"/>
</dbReference>
<keyword evidence="9" id="KW-0347">Helicase</keyword>
<dbReference type="SMART" id="SM00479">
    <property type="entry name" value="EXOIII"/>
    <property type="match status" value="1"/>
</dbReference>
<gene>
    <name evidence="9" type="ORF">QOZ84_07440</name>
</gene>
<dbReference type="RefSeq" id="WP_284132321.1">
    <property type="nucleotide sequence ID" value="NZ_JASKYM010000002.1"/>
</dbReference>
<dbReference type="Gene3D" id="3.30.420.10">
    <property type="entry name" value="Ribonuclease H-like superfamily/Ribonuclease H"/>
    <property type="match status" value="1"/>
</dbReference>